<accession>A0A382L5U1</accession>
<sequence length="244" mass="27841">MIRLRCSLIILLLLFCSLKLSAEQIPNPKNKNEEIVRGYFRQNGTQLSFDIISSQLPLNELWMHRVESISPRLSVQISDNGKRLLLNAESNLPTVVRVKVRSYIVRKRDLELTVSQIQTIGTHNSYHIAPHSSVMKLIRSVMPSQADGISYTHRPLSEQLNLLGMRKFELDLFHDTKGGAYSSPVGAVMANGINWKTKHPEFDEEAMSEAGMKIIHFPNFDFRSNTPTLKAALEEINRWSRRNS</sequence>
<dbReference type="InterPro" id="IPR032075">
    <property type="entry name" value="PI-PLC-C1"/>
</dbReference>
<name>A0A382L5U1_9ZZZZ</name>
<organism evidence="1">
    <name type="scientific">marine metagenome</name>
    <dbReference type="NCBI Taxonomy" id="408172"/>
    <lineage>
        <taxon>unclassified sequences</taxon>
        <taxon>metagenomes</taxon>
        <taxon>ecological metagenomes</taxon>
    </lineage>
</organism>
<feature type="non-terminal residue" evidence="1">
    <location>
        <position position="244"/>
    </location>
</feature>
<dbReference type="GO" id="GO:0006629">
    <property type="term" value="P:lipid metabolic process"/>
    <property type="evidence" value="ECO:0007669"/>
    <property type="project" value="InterPro"/>
</dbReference>
<dbReference type="Pfam" id="PF16670">
    <property type="entry name" value="PI-PLC-C1"/>
    <property type="match status" value="1"/>
</dbReference>
<dbReference type="GO" id="GO:0008081">
    <property type="term" value="F:phosphoric diester hydrolase activity"/>
    <property type="evidence" value="ECO:0007669"/>
    <property type="project" value="InterPro"/>
</dbReference>
<dbReference type="AlphaFoldDB" id="A0A382L5U1"/>
<evidence type="ECO:0000313" key="1">
    <source>
        <dbReference type="EMBL" id="SVC32318.1"/>
    </source>
</evidence>
<dbReference type="InterPro" id="IPR017946">
    <property type="entry name" value="PLC-like_Pdiesterase_TIM-brl"/>
</dbReference>
<protein>
    <submittedName>
        <fullName evidence="1">Uncharacterized protein</fullName>
    </submittedName>
</protein>
<dbReference type="EMBL" id="UINC01085098">
    <property type="protein sequence ID" value="SVC32318.1"/>
    <property type="molecule type" value="Genomic_DNA"/>
</dbReference>
<dbReference type="Gene3D" id="3.20.20.190">
    <property type="entry name" value="Phosphatidylinositol (PI) phosphodiesterase"/>
    <property type="match status" value="1"/>
</dbReference>
<proteinExistence type="predicted"/>
<gene>
    <name evidence="1" type="ORF">METZ01_LOCUS285172</name>
</gene>
<dbReference type="SUPFAM" id="SSF51695">
    <property type="entry name" value="PLC-like phosphodiesterases"/>
    <property type="match status" value="1"/>
</dbReference>
<reference evidence="1" key="1">
    <citation type="submission" date="2018-05" db="EMBL/GenBank/DDBJ databases">
        <authorList>
            <person name="Lanie J.A."/>
            <person name="Ng W.-L."/>
            <person name="Kazmierczak K.M."/>
            <person name="Andrzejewski T.M."/>
            <person name="Davidsen T.M."/>
            <person name="Wayne K.J."/>
            <person name="Tettelin H."/>
            <person name="Glass J.I."/>
            <person name="Rusch D."/>
            <person name="Podicherti R."/>
            <person name="Tsui H.-C.T."/>
            <person name="Winkler M.E."/>
        </authorList>
    </citation>
    <scope>NUCLEOTIDE SEQUENCE</scope>
</reference>